<gene>
    <name evidence="4" type="ORF">GCM10010439_23660</name>
</gene>
<evidence type="ECO:0000259" key="3">
    <source>
        <dbReference type="PROSITE" id="PS51186"/>
    </source>
</evidence>
<dbReference type="RefSeq" id="WP_344450353.1">
    <property type="nucleotide sequence ID" value="NZ_BAAATZ010000007.1"/>
</dbReference>
<dbReference type="PROSITE" id="PS51186">
    <property type="entry name" value="GNAT"/>
    <property type="match status" value="1"/>
</dbReference>
<dbReference type="PANTHER" id="PTHR43877">
    <property type="entry name" value="AMINOALKYLPHOSPHONATE N-ACETYLTRANSFERASE-RELATED-RELATED"/>
    <property type="match status" value="1"/>
</dbReference>
<evidence type="ECO:0000313" key="5">
    <source>
        <dbReference type="Proteomes" id="UP001501842"/>
    </source>
</evidence>
<dbReference type="Proteomes" id="UP001501842">
    <property type="component" value="Unassembled WGS sequence"/>
</dbReference>
<dbReference type="PANTHER" id="PTHR43877:SF2">
    <property type="entry name" value="AMINOALKYLPHOSPHONATE N-ACETYLTRANSFERASE-RELATED"/>
    <property type="match status" value="1"/>
</dbReference>
<proteinExistence type="predicted"/>
<feature type="domain" description="N-acetyltransferase" evidence="3">
    <location>
        <begin position="19"/>
        <end position="162"/>
    </location>
</feature>
<protein>
    <submittedName>
        <fullName evidence="4">GNAT family N-acetyltransferase</fullName>
    </submittedName>
</protein>
<evidence type="ECO:0000256" key="1">
    <source>
        <dbReference type="ARBA" id="ARBA00022679"/>
    </source>
</evidence>
<dbReference type="InterPro" id="IPR016181">
    <property type="entry name" value="Acyl_CoA_acyltransferase"/>
</dbReference>
<keyword evidence="5" id="KW-1185">Reference proteome</keyword>
<evidence type="ECO:0000256" key="2">
    <source>
        <dbReference type="ARBA" id="ARBA00023315"/>
    </source>
</evidence>
<dbReference type="InterPro" id="IPR050832">
    <property type="entry name" value="Bact_Acetyltransf"/>
</dbReference>
<sequence length="162" mass="17950">MSRPKVEIHETGWGDPDGEALRRAMEAEMEQRYADRLAEFASRAADLPDALGVDADHVVYVGVAYDENGVPVGHAALRRTNGDLELKRMYVAPSHRGRGVSTALLAGIEDAARALGAPRVILQTGDRQPDAVRLYEREGYTPIPTFSPYEWIEFSVCMEKHL</sequence>
<comment type="caution">
    <text evidence="4">The sequence shown here is derived from an EMBL/GenBank/DDBJ whole genome shotgun (WGS) entry which is preliminary data.</text>
</comment>
<dbReference type="InterPro" id="IPR000182">
    <property type="entry name" value="GNAT_dom"/>
</dbReference>
<keyword evidence="2" id="KW-0012">Acyltransferase</keyword>
<organism evidence="4 5">
    <name type="scientific">Actinocorallia aurantiaca</name>
    <dbReference type="NCBI Taxonomy" id="46204"/>
    <lineage>
        <taxon>Bacteria</taxon>
        <taxon>Bacillati</taxon>
        <taxon>Actinomycetota</taxon>
        <taxon>Actinomycetes</taxon>
        <taxon>Streptosporangiales</taxon>
        <taxon>Thermomonosporaceae</taxon>
        <taxon>Actinocorallia</taxon>
    </lineage>
</organism>
<dbReference type="SUPFAM" id="SSF55729">
    <property type="entry name" value="Acyl-CoA N-acyltransferases (Nat)"/>
    <property type="match status" value="1"/>
</dbReference>
<dbReference type="CDD" id="cd04301">
    <property type="entry name" value="NAT_SF"/>
    <property type="match status" value="1"/>
</dbReference>
<keyword evidence="1" id="KW-0808">Transferase</keyword>
<accession>A0ABN3U5A3</accession>
<dbReference type="Pfam" id="PF00583">
    <property type="entry name" value="Acetyltransf_1"/>
    <property type="match status" value="1"/>
</dbReference>
<dbReference type="EMBL" id="BAAATZ010000007">
    <property type="protein sequence ID" value="GAA2724904.1"/>
    <property type="molecule type" value="Genomic_DNA"/>
</dbReference>
<reference evidence="4 5" key="1">
    <citation type="journal article" date="2019" name="Int. J. Syst. Evol. Microbiol.">
        <title>The Global Catalogue of Microorganisms (GCM) 10K type strain sequencing project: providing services to taxonomists for standard genome sequencing and annotation.</title>
        <authorList>
            <consortium name="The Broad Institute Genomics Platform"/>
            <consortium name="The Broad Institute Genome Sequencing Center for Infectious Disease"/>
            <person name="Wu L."/>
            <person name="Ma J."/>
        </authorList>
    </citation>
    <scope>NUCLEOTIDE SEQUENCE [LARGE SCALE GENOMIC DNA]</scope>
    <source>
        <strain evidence="4 5">JCM 8201</strain>
    </source>
</reference>
<name>A0ABN3U5A3_9ACTN</name>
<dbReference type="Gene3D" id="3.40.630.30">
    <property type="match status" value="1"/>
</dbReference>
<evidence type="ECO:0000313" key="4">
    <source>
        <dbReference type="EMBL" id="GAA2724904.1"/>
    </source>
</evidence>